<evidence type="ECO:0000256" key="1">
    <source>
        <dbReference type="ARBA" id="ARBA00004370"/>
    </source>
</evidence>
<feature type="transmembrane region" description="Helical" evidence="5">
    <location>
        <begin position="94"/>
        <end position="113"/>
    </location>
</feature>
<evidence type="ECO:0000313" key="8">
    <source>
        <dbReference type="Proteomes" id="UP001497497"/>
    </source>
</evidence>
<feature type="non-terminal residue" evidence="7">
    <location>
        <position position="1"/>
    </location>
</feature>
<organism evidence="7 8">
    <name type="scientific">Lymnaea stagnalis</name>
    <name type="common">Great pond snail</name>
    <name type="synonym">Helix stagnalis</name>
    <dbReference type="NCBI Taxonomy" id="6523"/>
    <lineage>
        <taxon>Eukaryota</taxon>
        <taxon>Metazoa</taxon>
        <taxon>Spiralia</taxon>
        <taxon>Lophotrochozoa</taxon>
        <taxon>Mollusca</taxon>
        <taxon>Gastropoda</taxon>
        <taxon>Heterobranchia</taxon>
        <taxon>Euthyneura</taxon>
        <taxon>Panpulmonata</taxon>
        <taxon>Hygrophila</taxon>
        <taxon>Lymnaeoidea</taxon>
        <taxon>Lymnaeidae</taxon>
        <taxon>Lymnaea</taxon>
    </lineage>
</organism>
<dbReference type="Pfam" id="PF10324">
    <property type="entry name" value="7TM_GPCR_Srw"/>
    <property type="match status" value="1"/>
</dbReference>
<evidence type="ECO:0000256" key="5">
    <source>
        <dbReference type="SAM" id="Phobius"/>
    </source>
</evidence>
<evidence type="ECO:0000256" key="4">
    <source>
        <dbReference type="ARBA" id="ARBA00023136"/>
    </source>
</evidence>
<dbReference type="SUPFAM" id="SSF81321">
    <property type="entry name" value="Family A G protein-coupled receptor-like"/>
    <property type="match status" value="1"/>
</dbReference>
<accession>A0AAV2H0L9</accession>
<dbReference type="PANTHER" id="PTHR46641:SF18">
    <property type="entry name" value="G-PROTEIN COUPLED RECEPTORS FAMILY 1 PROFILE DOMAIN-CONTAINING PROTEIN"/>
    <property type="match status" value="1"/>
</dbReference>
<feature type="non-terminal residue" evidence="7">
    <location>
        <position position="272"/>
    </location>
</feature>
<name>A0AAV2H0L9_LYMST</name>
<comment type="subcellular location">
    <subcellularLocation>
        <location evidence="1">Membrane</location>
    </subcellularLocation>
</comment>
<dbReference type="Gene3D" id="1.20.1070.10">
    <property type="entry name" value="Rhodopsin 7-helix transmembrane proteins"/>
    <property type="match status" value="1"/>
</dbReference>
<feature type="transmembrane region" description="Helical" evidence="5">
    <location>
        <begin position="6"/>
        <end position="28"/>
    </location>
</feature>
<dbReference type="GO" id="GO:0016020">
    <property type="term" value="C:membrane"/>
    <property type="evidence" value="ECO:0007669"/>
    <property type="project" value="UniProtKB-SubCell"/>
</dbReference>
<evidence type="ECO:0000256" key="3">
    <source>
        <dbReference type="ARBA" id="ARBA00022989"/>
    </source>
</evidence>
<dbReference type="InterPro" id="IPR019427">
    <property type="entry name" value="7TM_GPCR_serpentine_rcpt_Srw"/>
</dbReference>
<keyword evidence="4 5" id="KW-0472">Membrane</keyword>
<gene>
    <name evidence="7" type="ORF">GSLYS_00001330001</name>
</gene>
<keyword evidence="2 5" id="KW-0812">Transmembrane</keyword>
<proteinExistence type="predicted"/>
<dbReference type="GO" id="GO:0008528">
    <property type="term" value="F:G protein-coupled peptide receptor activity"/>
    <property type="evidence" value="ECO:0007669"/>
    <property type="project" value="InterPro"/>
</dbReference>
<feature type="domain" description="G-protein coupled receptors family 1 profile" evidence="6">
    <location>
        <begin position="1"/>
        <end position="264"/>
    </location>
</feature>
<protein>
    <recommendedName>
        <fullName evidence="6">G-protein coupled receptors family 1 profile domain-containing protein</fullName>
    </recommendedName>
</protein>
<reference evidence="7 8" key="1">
    <citation type="submission" date="2024-04" db="EMBL/GenBank/DDBJ databases">
        <authorList>
            <consortium name="Genoscope - CEA"/>
            <person name="William W."/>
        </authorList>
    </citation>
    <scope>NUCLEOTIDE SEQUENCE [LARGE SCALE GENOMIC DNA]</scope>
</reference>
<feature type="transmembrane region" description="Helical" evidence="5">
    <location>
        <begin position="141"/>
        <end position="170"/>
    </location>
</feature>
<keyword evidence="8" id="KW-1185">Reference proteome</keyword>
<dbReference type="PANTHER" id="PTHR46641">
    <property type="entry name" value="FMRFAMIDE RECEPTOR-RELATED"/>
    <property type="match status" value="1"/>
</dbReference>
<dbReference type="PROSITE" id="PS50262">
    <property type="entry name" value="G_PROTEIN_RECEP_F1_2"/>
    <property type="match status" value="1"/>
</dbReference>
<dbReference type="InterPro" id="IPR052954">
    <property type="entry name" value="GPCR-Ligand_Int"/>
</dbReference>
<evidence type="ECO:0000256" key="2">
    <source>
        <dbReference type="ARBA" id="ARBA00022692"/>
    </source>
</evidence>
<keyword evidence="3 5" id="KW-1133">Transmembrane helix</keyword>
<dbReference type="AlphaFoldDB" id="A0AAV2H0L9"/>
<comment type="caution">
    <text evidence="7">The sequence shown here is derived from an EMBL/GenBank/DDBJ whole genome shotgun (WGS) entry which is preliminary data.</text>
</comment>
<dbReference type="InterPro" id="IPR017452">
    <property type="entry name" value="GPCR_Rhodpsn_7TM"/>
</dbReference>
<feature type="transmembrane region" description="Helical" evidence="5">
    <location>
        <begin position="240"/>
        <end position="265"/>
    </location>
</feature>
<dbReference type="EMBL" id="CAXITT010000012">
    <property type="protein sequence ID" value="CAL1527153.1"/>
    <property type="molecule type" value="Genomic_DNA"/>
</dbReference>
<dbReference type="Proteomes" id="UP001497497">
    <property type="component" value="Unassembled WGS sequence"/>
</dbReference>
<evidence type="ECO:0000313" key="7">
    <source>
        <dbReference type="EMBL" id="CAL1527153.1"/>
    </source>
</evidence>
<sequence length="272" mass="30453">FKESTNITLLALAISDFCCCLTMFWMSLVQTAYILDPPPFLFDLLSLLAMTGSFPRIIITRVTSWLTALIALERCVCVALPFKVKAIFSPKHSAVMTAGVFSIMFSANMLLYYSNEFAMTYNPRFNLSQFTMKTIPERVDVAFYINAFVLLLLPLVNYAFIMSCTLVMVIQLKIATKWRNGACAGSPNGDHRIHLTKETRLTKLIATTTSVHVVCHAPSNAALIISCFVPEFSFNGRYSLAYLTLCILGFLLETVNSSIPLFVYYGQSSKFK</sequence>
<evidence type="ECO:0000259" key="6">
    <source>
        <dbReference type="PROSITE" id="PS50262"/>
    </source>
</evidence>